<dbReference type="AlphaFoldDB" id="A0A9D7XFY2"/>
<dbReference type="EMBL" id="JADKFW010000016">
    <property type="protein sequence ID" value="MBK9719156.1"/>
    <property type="molecule type" value="Genomic_DNA"/>
</dbReference>
<organism evidence="2 3">
    <name type="scientific">Candidatus Defluviibacterium haderslevense</name>
    <dbReference type="NCBI Taxonomy" id="2981993"/>
    <lineage>
        <taxon>Bacteria</taxon>
        <taxon>Pseudomonadati</taxon>
        <taxon>Bacteroidota</taxon>
        <taxon>Saprospiria</taxon>
        <taxon>Saprospirales</taxon>
        <taxon>Saprospiraceae</taxon>
        <taxon>Candidatus Defluviibacterium</taxon>
    </lineage>
</organism>
<dbReference type="InterPro" id="IPR026444">
    <property type="entry name" value="Secre_tail"/>
</dbReference>
<evidence type="ECO:0000313" key="2">
    <source>
        <dbReference type="EMBL" id="MBK9719156.1"/>
    </source>
</evidence>
<accession>A0A9D7XFY2</accession>
<proteinExistence type="predicted"/>
<evidence type="ECO:0000259" key="1">
    <source>
        <dbReference type="Pfam" id="PF18962"/>
    </source>
</evidence>
<feature type="domain" description="Secretion system C-terminal sorting" evidence="1">
    <location>
        <begin position="440"/>
        <end position="510"/>
    </location>
</feature>
<protein>
    <submittedName>
        <fullName evidence="2">T9SS type A sorting domain-containing protein</fullName>
    </submittedName>
</protein>
<comment type="caution">
    <text evidence="2">The sequence shown here is derived from an EMBL/GenBank/DDBJ whole genome shotgun (WGS) entry which is preliminary data.</text>
</comment>
<reference evidence="2 3" key="1">
    <citation type="submission" date="2020-10" db="EMBL/GenBank/DDBJ databases">
        <title>Connecting structure to function with the recovery of over 1000 high-quality activated sludge metagenome-assembled genomes encoding full-length rRNA genes using long-read sequencing.</title>
        <authorList>
            <person name="Singleton C.M."/>
            <person name="Petriglieri F."/>
            <person name="Kristensen J.M."/>
            <person name="Kirkegaard R.H."/>
            <person name="Michaelsen T.Y."/>
            <person name="Andersen M.H."/>
            <person name="Karst S.M."/>
            <person name="Dueholm M.S."/>
            <person name="Nielsen P.H."/>
            <person name="Albertsen M."/>
        </authorList>
    </citation>
    <scope>NUCLEOTIDE SEQUENCE [LARGE SCALE GENOMIC DNA]</scope>
    <source>
        <strain evidence="2">Ribe_18-Q3-R11-54_BAT3C.373</strain>
    </source>
</reference>
<gene>
    <name evidence="2" type="ORF">IPO85_16885</name>
</gene>
<name>A0A9D7XFY2_9BACT</name>
<evidence type="ECO:0000313" key="3">
    <source>
        <dbReference type="Proteomes" id="UP000808349"/>
    </source>
</evidence>
<dbReference type="NCBIfam" id="TIGR04183">
    <property type="entry name" value="Por_Secre_tail"/>
    <property type="match status" value="1"/>
</dbReference>
<dbReference type="Proteomes" id="UP000808349">
    <property type="component" value="Unassembled WGS sequence"/>
</dbReference>
<sequence length="518" mass="60323">MKKTLLLFIASILLIDFIHAQYFSKIIDHDTFGQSQHYSVFPRQDYIYVIGDYLDSSRSNLIPFWSKFDYNGNRIGFDTLWDPLYDYRFIANNFFQFLNESDSICYFSQHRFVNDTGAYLSYILKLNIQTGKILKTNSFIDDTFGIVISLNYDSTKNTLIIGTFSYNEQNKIEILELNNELNLINRIIIKEIDSKRIAPYWIKRLSDSLYQIVGISHDLQNIYSSRMTQWIVDRDGKILSSKLLNSSVPLSRYILPDRIIHQRKDGDFVMAPDFYVGYKNNVKIDKLFSHPVRVSSNFDTIRWEVMMYNKAETEIPSPLQFYWELISTKHDSEYIVLGQGSSTYGTMILYKFSYIGDSLWYKRYIPGDAVKDSLGWVSGSQIAISPRGGLVVVGALYDDRYKRIRSYIMHLDDDGCLIPGCNEVVSTQDLKLGKAKPFKIFPNPFTDQLQILCRWHEAGPLHFQLIDLNGKTVWSSTHYCQSEDQIFWSLERVPAGNYILQITDRNNKILQSEKLIRI</sequence>
<dbReference type="Pfam" id="PF18962">
    <property type="entry name" value="Por_Secre_tail"/>
    <property type="match status" value="1"/>
</dbReference>